<dbReference type="GO" id="GO:0030655">
    <property type="term" value="P:beta-lactam antibiotic catabolic process"/>
    <property type="evidence" value="ECO:0007669"/>
    <property type="project" value="InterPro"/>
</dbReference>
<gene>
    <name evidence="2" type="ORF">F4553_002655</name>
</gene>
<dbReference type="Pfam" id="PF13354">
    <property type="entry name" value="Beta-lactamase2"/>
    <property type="match status" value="1"/>
</dbReference>
<dbReference type="EMBL" id="JACHMN010000002">
    <property type="protein sequence ID" value="MBB5869276.1"/>
    <property type="molecule type" value="Genomic_DNA"/>
</dbReference>
<dbReference type="InterPro" id="IPR000871">
    <property type="entry name" value="Beta-lactam_class-A"/>
</dbReference>
<dbReference type="AlphaFoldDB" id="A0A841BPP8"/>
<proteinExistence type="predicted"/>
<comment type="caution">
    <text evidence="2">The sequence shown here is derived from an EMBL/GenBank/DDBJ whole genome shotgun (WGS) entry which is preliminary data.</text>
</comment>
<evidence type="ECO:0000313" key="2">
    <source>
        <dbReference type="EMBL" id="MBB5869276.1"/>
    </source>
</evidence>
<dbReference type="SUPFAM" id="SSF56601">
    <property type="entry name" value="beta-lactamase/transpeptidase-like"/>
    <property type="match status" value="1"/>
</dbReference>
<dbReference type="GO" id="GO:0046677">
    <property type="term" value="P:response to antibiotic"/>
    <property type="evidence" value="ECO:0007669"/>
    <property type="project" value="InterPro"/>
</dbReference>
<dbReference type="PANTHER" id="PTHR35333">
    <property type="entry name" value="BETA-LACTAMASE"/>
    <property type="match status" value="1"/>
</dbReference>
<dbReference type="Proteomes" id="UP000587527">
    <property type="component" value="Unassembled WGS sequence"/>
</dbReference>
<accession>A0A841BPP8</accession>
<sequence>MPGPLPPALHAIDLDSIDGTVSIWLGPVGGPPVFTRDAEVTHYAASTMKVAVLVALHRAAERGDLALDDEIVVDNEFVSVLPGAGPFSIDPTDDNDEQVTGRMGETATLGWLGERMIVRSSNLATNLLIGVLGTDAVNAVWRDVGARHSRTDRGIEDVRARETGVTNLVTAADLAALLSAIADGTAASPASCAAILGILEAQEYREDIPAGLPPGTRVACKNGWVPNIRHGAAVIYPVHSPAYILVVCTTTTLEESAGADLVARIAAATFPE</sequence>
<organism evidence="2 3">
    <name type="scientific">Allocatelliglobosispora scoriae</name>
    <dbReference type="NCBI Taxonomy" id="643052"/>
    <lineage>
        <taxon>Bacteria</taxon>
        <taxon>Bacillati</taxon>
        <taxon>Actinomycetota</taxon>
        <taxon>Actinomycetes</taxon>
        <taxon>Micromonosporales</taxon>
        <taxon>Micromonosporaceae</taxon>
        <taxon>Allocatelliglobosispora</taxon>
    </lineage>
</organism>
<protein>
    <submittedName>
        <fullName evidence="2">Beta-lactamase class A</fullName>
        <ecNumber evidence="2">3.5.2.6</ecNumber>
    </submittedName>
</protein>
<reference evidence="2 3" key="1">
    <citation type="submission" date="2020-08" db="EMBL/GenBank/DDBJ databases">
        <title>Sequencing the genomes of 1000 actinobacteria strains.</title>
        <authorList>
            <person name="Klenk H.-P."/>
        </authorList>
    </citation>
    <scope>NUCLEOTIDE SEQUENCE [LARGE SCALE GENOMIC DNA]</scope>
    <source>
        <strain evidence="2 3">DSM 45362</strain>
    </source>
</reference>
<name>A0A841BPP8_9ACTN</name>
<dbReference type="RefSeq" id="WP_184835798.1">
    <property type="nucleotide sequence ID" value="NZ_JACHMN010000002.1"/>
</dbReference>
<evidence type="ECO:0000259" key="1">
    <source>
        <dbReference type="Pfam" id="PF13354"/>
    </source>
</evidence>
<dbReference type="GO" id="GO:0008800">
    <property type="term" value="F:beta-lactamase activity"/>
    <property type="evidence" value="ECO:0007669"/>
    <property type="project" value="UniProtKB-EC"/>
</dbReference>
<keyword evidence="2" id="KW-0378">Hydrolase</keyword>
<dbReference type="InterPro" id="IPR045155">
    <property type="entry name" value="Beta-lactam_cat"/>
</dbReference>
<dbReference type="PANTHER" id="PTHR35333:SF3">
    <property type="entry name" value="BETA-LACTAMASE-TYPE TRANSPEPTIDASE FOLD CONTAINING PROTEIN"/>
    <property type="match status" value="1"/>
</dbReference>
<dbReference type="Gene3D" id="3.40.710.10">
    <property type="entry name" value="DD-peptidase/beta-lactamase superfamily"/>
    <property type="match status" value="1"/>
</dbReference>
<dbReference type="EC" id="3.5.2.6" evidence="2"/>
<keyword evidence="3" id="KW-1185">Reference proteome</keyword>
<evidence type="ECO:0000313" key="3">
    <source>
        <dbReference type="Proteomes" id="UP000587527"/>
    </source>
</evidence>
<dbReference type="InterPro" id="IPR012338">
    <property type="entry name" value="Beta-lactam/transpept-like"/>
</dbReference>
<feature type="domain" description="Beta-lactamase class A catalytic" evidence="1">
    <location>
        <begin position="34"/>
        <end position="249"/>
    </location>
</feature>